<evidence type="ECO:0000313" key="2">
    <source>
        <dbReference type="Proteomes" id="UP000253562"/>
    </source>
</evidence>
<evidence type="ECO:0000313" key="1">
    <source>
        <dbReference type="EMBL" id="RCS54372.1"/>
    </source>
</evidence>
<comment type="caution">
    <text evidence="1">The sequence shown here is derived from an EMBL/GenBank/DDBJ whole genome shotgun (WGS) entry which is preliminary data.</text>
</comment>
<dbReference type="EMBL" id="QPEX01000010">
    <property type="protein sequence ID" value="RCS54372.1"/>
    <property type="molecule type" value="Genomic_DNA"/>
</dbReference>
<sequence length="78" mass="8548">MLISQSTAFLQKVLIPRSGQLAGFPEASAATSRYLRHFLGVANPDGGDACIFLLIIAWPENLGKVIHCFKLGRNDYID</sequence>
<accession>A0A368KYK2</accession>
<gene>
    <name evidence="1" type="ORF">DTL42_04290</name>
</gene>
<dbReference type="Proteomes" id="UP000253562">
    <property type="component" value="Unassembled WGS sequence"/>
</dbReference>
<dbReference type="AlphaFoldDB" id="A0A368KYK2"/>
<reference evidence="1 2" key="1">
    <citation type="submission" date="2018-07" db="EMBL/GenBank/DDBJ databases">
        <title>Comparative genomes isolates from brazilian mangrove.</title>
        <authorList>
            <person name="De Araujo J.E."/>
            <person name="Taketani R.G."/>
            <person name="Silva M.C.P."/>
            <person name="Lourenco M.V."/>
            <person name="Oliveira V.M."/>
            <person name="Andreote F.D."/>
        </authorList>
    </citation>
    <scope>NUCLEOTIDE SEQUENCE [LARGE SCALE GENOMIC DNA]</scope>
    <source>
        <strain evidence="1 2">HEX PRIS-MGV</strain>
    </source>
</reference>
<name>A0A368KYK2_9BACT</name>
<organism evidence="1 2">
    <name type="scientific">Bremerella cremea</name>
    <dbReference type="NCBI Taxonomy" id="1031537"/>
    <lineage>
        <taxon>Bacteria</taxon>
        <taxon>Pseudomonadati</taxon>
        <taxon>Planctomycetota</taxon>
        <taxon>Planctomycetia</taxon>
        <taxon>Pirellulales</taxon>
        <taxon>Pirellulaceae</taxon>
        <taxon>Bremerella</taxon>
    </lineage>
</organism>
<protein>
    <submittedName>
        <fullName evidence="1">Uncharacterized protein</fullName>
    </submittedName>
</protein>
<proteinExistence type="predicted"/>